<sequence length="35" mass="4206">MTWQLIWHFDVDSLLDQLRMGLDILEPNNRPTTVH</sequence>
<dbReference type="EMBL" id="GBRH01205677">
    <property type="protein sequence ID" value="JAD92218.1"/>
    <property type="molecule type" value="Transcribed_RNA"/>
</dbReference>
<name>A0A0A9DZS4_ARUDO</name>
<protein>
    <submittedName>
        <fullName evidence="1">Uncharacterized protein</fullName>
    </submittedName>
</protein>
<proteinExistence type="predicted"/>
<reference evidence="1" key="2">
    <citation type="journal article" date="2015" name="Data Brief">
        <title>Shoot transcriptome of the giant reed, Arundo donax.</title>
        <authorList>
            <person name="Barrero R.A."/>
            <person name="Guerrero F.D."/>
            <person name="Moolhuijzen P."/>
            <person name="Goolsby J.A."/>
            <person name="Tidwell J."/>
            <person name="Bellgard S.E."/>
            <person name="Bellgard M.I."/>
        </authorList>
    </citation>
    <scope>NUCLEOTIDE SEQUENCE</scope>
    <source>
        <tissue evidence="1">Shoot tissue taken approximately 20 cm above the soil surface</tissue>
    </source>
</reference>
<reference evidence="1" key="1">
    <citation type="submission" date="2014-09" db="EMBL/GenBank/DDBJ databases">
        <authorList>
            <person name="Magalhaes I.L.F."/>
            <person name="Oliveira U."/>
            <person name="Santos F.R."/>
            <person name="Vidigal T.H.D.A."/>
            <person name="Brescovit A.D."/>
            <person name="Santos A.J."/>
        </authorList>
    </citation>
    <scope>NUCLEOTIDE SEQUENCE</scope>
    <source>
        <tissue evidence="1">Shoot tissue taken approximately 20 cm above the soil surface</tissue>
    </source>
</reference>
<organism evidence="1">
    <name type="scientific">Arundo donax</name>
    <name type="common">Giant reed</name>
    <name type="synonym">Donax arundinaceus</name>
    <dbReference type="NCBI Taxonomy" id="35708"/>
    <lineage>
        <taxon>Eukaryota</taxon>
        <taxon>Viridiplantae</taxon>
        <taxon>Streptophyta</taxon>
        <taxon>Embryophyta</taxon>
        <taxon>Tracheophyta</taxon>
        <taxon>Spermatophyta</taxon>
        <taxon>Magnoliopsida</taxon>
        <taxon>Liliopsida</taxon>
        <taxon>Poales</taxon>
        <taxon>Poaceae</taxon>
        <taxon>PACMAD clade</taxon>
        <taxon>Arundinoideae</taxon>
        <taxon>Arundineae</taxon>
        <taxon>Arundo</taxon>
    </lineage>
</organism>
<dbReference type="AlphaFoldDB" id="A0A0A9DZS4"/>
<evidence type="ECO:0000313" key="1">
    <source>
        <dbReference type="EMBL" id="JAD92218.1"/>
    </source>
</evidence>
<accession>A0A0A9DZS4</accession>